<dbReference type="InterPro" id="IPR020846">
    <property type="entry name" value="MFS_dom"/>
</dbReference>
<keyword evidence="5 8" id="KW-0472">Membrane</keyword>
<evidence type="ECO:0000256" key="5">
    <source>
        <dbReference type="ARBA" id="ARBA00023136"/>
    </source>
</evidence>
<feature type="transmembrane region" description="Helical" evidence="8">
    <location>
        <begin position="103"/>
        <end position="123"/>
    </location>
</feature>
<organism evidence="10 11">
    <name type="scientific">Streptomyces hoynatensis</name>
    <dbReference type="NCBI Taxonomy" id="1141874"/>
    <lineage>
        <taxon>Bacteria</taxon>
        <taxon>Bacillati</taxon>
        <taxon>Actinomycetota</taxon>
        <taxon>Actinomycetes</taxon>
        <taxon>Kitasatosporales</taxon>
        <taxon>Streptomycetaceae</taxon>
        <taxon>Streptomyces</taxon>
    </lineage>
</organism>
<dbReference type="Proteomes" id="UP000272474">
    <property type="component" value="Unassembled WGS sequence"/>
</dbReference>
<evidence type="ECO:0000256" key="1">
    <source>
        <dbReference type="ARBA" id="ARBA00004651"/>
    </source>
</evidence>
<feature type="transmembrane region" description="Helical" evidence="8">
    <location>
        <begin position="248"/>
        <end position="269"/>
    </location>
</feature>
<evidence type="ECO:0000313" key="11">
    <source>
        <dbReference type="Proteomes" id="UP000272474"/>
    </source>
</evidence>
<dbReference type="AlphaFoldDB" id="A0A3A9YK01"/>
<dbReference type="InterPro" id="IPR011701">
    <property type="entry name" value="MFS"/>
</dbReference>
<keyword evidence="3 8" id="KW-0812">Transmembrane</keyword>
<dbReference type="Gene3D" id="1.20.1250.20">
    <property type="entry name" value="MFS general substrate transporter like domains"/>
    <property type="match status" value="1"/>
</dbReference>
<protein>
    <submittedName>
        <fullName evidence="10">MFS transporter</fullName>
    </submittedName>
</protein>
<reference evidence="10 11" key="1">
    <citation type="journal article" date="2014" name="Int. J. Syst. Evol. Microbiol.">
        <title>Streptomyces hoynatensis sp. nov., isolated from deep marine sediment.</title>
        <authorList>
            <person name="Veyisoglu A."/>
            <person name="Sahin N."/>
        </authorList>
    </citation>
    <scope>NUCLEOTIDE SEQUENCE [LARGE SCALE GENOMIC DNA]</scope>
    <source>
        <strain evidence="10 11">KCTC 29097</strain>
    </source>
</reference>
<evidence type="ECO:0000259" key="9">
    <source>
        <dbReference type="PROSITE" id="PS50850"/>
    </source>
</evidence>
<accession>A0A3A9YK01</accession>
<dbReference type="PANTHER" id="PTHR42718">
    <property type="entry name" value="MAJOR FACILITATOR SUPERFAMILY MULTIDRUG TRANSPORTER MFSC"/>
    <property type="match status" value="1"/>
</dbReference>
<sequence>MTPRTPPAAPASRTSPASPAPSAVAPRSAAGPPARGVLALMSACVTLCVALVAATNLATAKLAGSSLHPSATGLLWIVDAYVLVFACLLIPAGALGDRLGRKGALLAGLAVFATGCALSALAPGTGALIAARALTGAGAALVMPATLALALHCAGAERRPHAIAVWTAATGIAGTLGNLGGGLALQFLPWRGLFWSVTPIALLLLALAARRVPRVARHPAPVDPLGTALLAGGFLALLFGIVEGPERGWRSAVVLGALAVAALLLAAFAGHGLRAAHPLVDPRLFAAPGLRAGVLGLAAVFFGLFSLFYVNAQYLQLAKGYSPALTGAAIAPIGLGMLVSARAAVLARRLGPGPLVAAGFLALAAGLILLSLLDRHTPYPAYAALLLLLALGMGLAMPPLSAAVVNALPDGRGGLGAGLGSAAREIGSALGVAVVGTVLAGHHSGGAPGRALAASAGGAGDATAFTDAMSVAFRVVAAVFVVLAVPVLRWLRRAGGTPGFGADAARHG</sequence>
<feature type="transmembrane region" description="Helical" evidence="8">
    <location>
        <begin position="353"/>
        <end position="373"/>
    </location>
</feature>
<evidence type="ECO:0000256" key="6">
    <source>
        <dbReference type="ARBA" id="ARBA00023251"/>
    </source>
</evidence>
<gene>
    <name evidence="10" type="ORF">D7294_28840</name>
</gene>
<dbReference type="EMBL" id="RBAL01000028">
    <property type="protein sequence ID" value="RKN37065.1"/>
    <property type="molecule type" value="Genomic_DNA"/>
</dbReference>
<feature type="transmembrane region" description="Helical" evidence="8">
    <location>
        <begin position="36"/>
        <end position="54"/>
    </location>
</feature>
<dbReference type="GO" id="GO:0046677">
    <property type="term" value="P:response to antibiotic"/>
    <property type="evidence" value="ECO:0007669"/>
    <property type="project" value="UniProtKB-KW"/>
</dbReference>
<dbReference type="CDD" id="cd17321">
    <property type="entry name" value="MFS_MMR_MDR_like"/>
    <property type="match status" value="1"/>
</dbReference>
<dbReference type="OrthoDB" id="9781469at2"/>
<feature type="transmembrane region" description="Helical" evidence="8">
    <location>
        <begin position="224"/>
        <end position="242"/>
    </location>
</feature>
<keyword evidence="11" id="KW-1185">Reference proteome</keyword>
<evidence type="ECO:0000256" key="7">
    <source>
        <dbReference type="SAM" id="MobiDB-lite"/>
    </source>
</evidence>
<keyword evidence="6" id="KW-0046">Antibiotic resistance</keyword>
<dbReference type="InterPro" id="IPR036259">
    <property type="entry name" value="MFS_trans_sf"/>
</dbReference>
<dbReference type="Pfam" id="PF07690">
    <property type="entry name" value="MFS_1"/>
    <property type="match status" value="1"/>
</dbReference>
<evidence type="ECO:0000256" key="4">
    <source>
        <dbReference type="ARBA" id="ARBA00022989"/>
    </source>
</evidence>
<evidence type="ECO:0000256" key="3">
    <source>
        <dbReference type="ARBA" id="ARBA00022692"/>
    </source>
</evidence>
<evidence type="ECO:0000256" key="8">
    <source>
        <dbReference type="SAM" id="Phobius"/>
    </source>
</evidence>
<dbReference type="GO" id="GO:0005886">
    <property type="term" value="C:plasma membrane"/>
    <property type="evidence" value="ECO:0007669"/>
    <property type="project" value="UniProtKB-SubCell"/>
</dbReference>
<keyword evidence="4 8" id="KW-1133">Transmembrane helix</keyword>
<feature type="transmembrane region" description="Helical" evidence="8">
    <location>
        <begin position="193"/>
        <end position="212"/>
    </location>
</feature>
<feature type="domain" description="Major facilitator superfamily (MFS) profile" evidence="9">
    <location>
        <begin position="34"/>
        <end position="495"/>
    </location>
</feature>
<comment type="subcellular location">
    <subcellularLocation>
        <location evidence="1">Cell membrane</location>
        <topology evidence="1">Multi-pass membrane protein</topology>
    </subcellularLocation>
</comment>
<keyword evidence="2" id="KW-0813">Transport</keyword>
<dbReference type="PANTHER" id="PTHR42718:SF9">
    <property type="entry name" value="MAJOR FACILITATOR SUPERFAMILY MULTIDRUG TRANSPORTER MFSC"/>
    <property type="match status" value="1"/>
</dbReference>
<evidence type="ECO:0000313" key="10">
    <source>
        <dbReference type="EMBL" id="RKN37065.1"/>
    </source>
</evidence>
<dbReference type="PROSITE" id="PS50850">
    <property type="entry name" value="MFS"/>
    <property type="match status" value="1"/>
</dbReference>
<dbReference type="SUPFAM" id="SSF103473">
    <property type="entry name" value="MFS general substrate transporter"/>
    <property type="match status" value="1"/>
</dbReference>
<dbReference type="GO" id="GO:0022857">
    <property type="term" value="F:transmembrane transporter activity"/>
    <property type="evidence" value="ECO:0007669"/>
    <property type="project" value="InterPro"/>
</dbReference>
<comment type="caution">
    <text evidence="10">The sequence shown here is derived from an EMBL/GenBank/DDBJ whole genome shotgun (WGS) entry which is preliminary data.</text>
</comment>
<proteinExistence type="predicted"/>
<feature type="transmembrane region" description="Helical" evidence="8">
    <location>
        <begin position="379"/>
        <end position="405"/>
    </location>
</feature>
<feature type="compositionally biased region" description="Low complexity" evidence="7">
    <location>
        <begin position="10"/>
        <end position="27"/>
    </location>
</feature>
<feature type="region of interest" description="Disordered" evidence="7">
    <location>
        <begin position="1"/>
        <end position="27"/>
    </location>
</feature>
<dbReference type="Gene3D" id="1.20.1720.10">
    <property type="entry name" value="Multidrug resistance protein D"/>
    <property type="match status" value="1"/>
</dbReference>
<feature type="transmembrane region" description="Helical" evidence="8">
    <location>
        <begin position="163"/>
        <end position="187"/>
    </location>
</feature>
<name>A0A3A9YK01_9ACTN</name>
<feature type="transmembrane region" description="Helical" evidence="8">
    <location>
        <begin position="321"/>
        <end position="341"/>
    </location>
</feature>
<evidence type="ECO:0000256" key="2">
    <source>
        <dbReference type="ARBA" id="ARBA00022448"/>
    </source>
</evidence>
<feature type="transmembrane region" description="Helical" evidence="8">
    <location>
        <begin position="290"/>
        <end position="309"/>
    </location>
</feature>
<feature type="transmembrane region" description="Helical" evidence="8">
    <location>
        <begin position="74"/>
        <end position="96"/>
    </location>
</feature>
<feature type="transmembrane region" description="Helical" evidence="8">
    <location>
        <begin position="471"/>
        <end position="491"/>
    </location>
</feature>
<feature type="transmembrane region" description="Helical" evidence="8">
    <location>
        <begin position="129"/>
        <end position="151"/>
    </location>
</feature>